<dbReference type="CDD" id="cd01427">
    <property type="entry name" value="HAD_like"/>
    <property type="match status" value="1"/>
</dbReference>
<dbReference type="GO" id="GO:0016787">
    <property type="term" value="F:hydrolase activity"/>
    <property type="evidence" value="ECO:0007669"/>
    <property type="project" value="UniProtKB-KW"/>
</dbReference>
<dbReference type="EMBL" id="QYUN01000002">
    <property type="protein sequence ID" value="RJG05714.1"/>
    <property type="molecule type" value="Genomic_DNA"/>
</dbReference>
<reference evidence="2 3" key="1">
    <citation type="submission" date="2018-09" db="EMBL/GenBank/DDBJ databases">
        <authorList>
            <person name="Zhu H."/>
        </authorList>
    </citation>
    <scope>NUCLEOTIDE SEQUENCE [LARGE SCALE GENOMIC DNA]</scope>
    <source>
        <strain evidence="2 3">K2R10-39</strain>
    </source>
</reference>
<sequence>MAKLLLLLALAGCQSAPLQAQKDPLPSWNDGPTKQTILGFVRRVTTEGSADFVPIADRIATFDNDGTLWAEKPLPNEVYFVFARVHEMAARDPSLREKQPFKAVLENDVAYFQQHGAKAIVELLVATHGNLTQEQFAAEVRRFLDTQHHPKLNRPFTATAYAPMLELLAYLRANGFQTWLCSGGTIDFMRVFSYQTYGIRPDQVIGTELKRESKVIDGRRVIWRLPAVESINDKETKPVGIDLHIGKRPVIAGGNVLSEGDIAMMEYSKGRQGPSLQLLIDHDDAEREFAYQEKDNVSLNAARQQGFTVVSVKRDWRNVFGAQPGAKQTSSVEPAPMDRRSMAVPQFLQVAR</sequence>
<dbReference type="Gene3D" id="3.40.50.1000">
    <property type="entry name" value="HAD superfamily/HAD-like"/>
    <property type="match status" value="1"/>
</dbReference>
<dbReference type="OrthoDB" id="1633110at2"/>
<dbReference type="SUPFAM" id="SSF56784">
    <property type="entry name" value="HAD-like"/>
    <property type="match status" value="1"/>
</dbReference>
<dbReference type="Pfam" id="PF12710">
    <property type="entry name" value="HAD"/>
    <property type="match status" value="1"/>
</dbReference>
<dbReference type="AlphaFoldDB" id="A0A418WZN9"/>
<dbReference type="InterPro" id="IPR023214">
    <property type="entry name" value="HAD_sf"/>
</dbReference>
<protein>
    <submittedName>
        <fullName evidence="2">Haloacid dehalogenase-like hydrolase</fullName>
    </submittedName>
</protein>
<keyword evidence="1" id="KW-0732">Signal</keyword>
<accession>A0A418WZN9</accession>
<dbReference type="Proteomes" id="UP000285190">
    <property type="component" value="Unassembled WGS sequence"/>
</dbReference>
<proteinExistence type="predicted"/>
<organism evidence="2 3">
    <name type="scientific">Noviherbaspirillum cavernae</name>
    <dbReference type="NCBI Taxonomy" id="2320862"/>
    <lineage>
        <taxon>Bacteria</taxon>
        <taxon>Pseudomonadati</taxon>
        <taxon>Pseudomonadota</taxon>
        <taxon>Betaproteobacteria</taxon>
        <taxon>Burkholderiales</taxon>
        <taxon>Oxalobacteraceae</taxon>
        <taxon>Noviherbaspirillum</taxon>
    </lineage>
</organism>
<name>A0A418WZN9_9BURK</name>
<keyword evidence="2" id="KW-0378">Hydrolase</keyword>
<comment type="caution">
    <text evidence="2">The sequence shown here is derived from an EMBL/GenBank/DDBJ whole genome shotgun (WGS) entry which is preliminary data.</text>
</comment>
<evidence type="ECO:0000256" key="1">
    <source>
        <dbReference type="SAM" id="SignalP"/>
    </source>
</evidence>
<feature type="signal peptide" evidence="1">
    <location>
        <begin position="1"/>
        <end position="20"/>
    </location>
</feature>
<evidence type="ECO:0000313" key="2">
    <source>
        <dbReference type="EMBL" id="RJG05714.1"/>
    </source>
</evidence>
<feature type="chain" id="PRO_5019511925" evidence="1">
    <location>
        <begin position="21"/>
        <end position="352"/>
    </location>
</feature>
<keyword evidence="3" id="KW-1185">Reference proteome</keyword>
<dbReference type="InterPro" id="IPR036412">
    <property type="entry name" value="HAD-like_sf"/>
</dbReference>
<evidence type="ECO:0000313" key="3">
    <source>
        <dbReference type="Proteomes" id="UP000285190"/>
    </source>
</evidence>
<gene>
    <name evidence="2" type="ORF">D3870_06505</name>
</gene>